<name>A0A6M8HN82_9PROT</name>
<proteinExistence type="predicted"/>
<protein>
    <submittedName>
        <fullName evidence="2">Phage portal protein</fullName>
    </submittedName>
</protein>
<feature type="region of interest" description="Disordered" evidence="1">
    <location>
        <begin position="401"/>
        <end position="434"/>
    </location>
</feature>
<evidence type="ECO:0000313" key="2">
    <source>
        <dbReference type="EMBL" id="QKE89792.1"/>
    </source>
</evidence>
<evidence type="ECO:0000256" key="1">
    <source>
        <dbReference type="SAM" id="MobiDB-lite"/>
    </source>
</evidence>
<dbReference type="InterPro" id="IPR006944">
    <property type="entry name" value="Phage/GTA_portal"/>
</dbReference>
<evidence type="ECO:0000313" key="3">
    <source>
        <dbReference type="Proteomes" id="UP000500767"/>
    </source>
</evidence>
<dbReference type="RefSeq" id="WP_171834779.1">
    <property type="nucleotide sequence ID" value="NZ_CP053708.1"/>
</dbReference>
<dbReference type="EMBL" id="CP053708">
    <property type="protein sequence ID" value="QKE89792.1"/>
    <property type="molecule type" value="Genomic_DNA"/>
</dbReference>
<dbReference type="Pfam" id="PF04860">
    <property type="entry name" value="Phage_portal"/>
    <property type="match status" value="1"/>
</dbReference>
<dbReference type="InterPro" id="IPR006427">
    <property type="entry name" value="Portal_HK97"/>
</dbReference>
<sequence length="434" mass="47283">MGLLSFLDNRGAPSVRVEPKVSMPAVVKADSFASGSYPSWLSAGLGALPSATGLPVTPFTALQSAAVFGCVRCIAEDWSKLPIKVQRMRPGGRGFDVLHDHYLARLLRRPNRWQVPVQFWSFVSTCLSLRGNAYIVIIRGNGGEPKALVPISPDRVSVLLSPKGWLFYHVSHPLIGEGLTLHQDDMLHLRGFSLDGYLGLSPIMACPEAVGLAMATQRHGATLFRQGAQIQGVLKAAAKLSPEGAARLANSWRETYGGVDNTAKTAVLEEGLTYEKIGMTSQESQFLEVREHQDIDICGLYRVPPHKIMRLGDAHYSNIENQNQEYIDNALLPPIRQVEELISDKLLFSEERDVIRARCDFNELLRGDRKSRVDAGVAAVNGGLQNANEWRIDEGLNPYPGGDEYRVPLNTGAASSAPAPDDPARVTAPATSPA</sequence>
<reference evidence="2 3" key="1">
    <citation type="journal article" date="2014" name="World J. Microbiol. Biotechnol.">
        <title>Biodiversity and physiological characteristics of Antarctic and Arctic lichens-associated bacteria.</title>
        <authorList>
            <person name="Lee Y.M."/>
            <person name="Kim E.H."/>
            <person name="Lee H.K."/>
            <person name="Hong S.G."/>
        </authorList>
    </citation>
    <scope>NUCLEOTIDE SEQUENCE [LARGE SCALE GENOMIC DNA]</scope>
    <source>
        <strain evidence="2 3">PAMC 26569</strain>
    </source>
</reference>
<accession>A0A6M8HN82</accession>
<dbReference type="AlphaFoldDB" id="A0A6M8HN82"/>
<organism evidence="2 3">
    <name type="scientific">Lichenicola cladoniae</name>
    <dbReference type="NCBI Taxonomy" id="1484109"/>
    <lineage>
        <taxon>Bacteria</taxon>
        <taxon>Pseudomonadati</taxon>
        <taxon>Pseudomonadota</taxon>
        <taxon>Alphaproteobacteria</taxon>
        <taxon>Acetobacterales</taxon>
        <taxon>Acetobacteraceae</taxon>
        <taxon>Lichenicola</taxon>
    </lineage>
</organism>
<keyword evidence="3" id="KW-1185">Reference proteome</keyword>
<gene>
    <name evidence="2" type="ORF">HN018_06840</name>
</gene>
<dbReference type="NCBIfam" id="TIGR01537">
    <property type="entry name" value="portal_HK97"/>
    <property type="match status" value="1"/>
</dbReference>
<dbReference type="Proteomes" id="UP000500767">
    <property type="component" value="Chromosome"/>
</dbReference>
<dbReference type="KEGG" id="lck:HN018_06840"/>